<dbReference type="PANTHER" id="PTHR36485:SF1">
    <property type="entry name" value="TRANSMEMBRANE PROTEIN"/>
    <property type="match status" value="1"/>
</dbReference>
<dbReference type="AlphaFoldDB" id="A0A1D6N1W8"/>
<protein>
    <submittedName>
        <fullName evidence="2">Uncharacterized protein</fullName>
    </submittedName>
</protein>
<dbReference type="Pfam" id="PF15159">
    <property type="entry name" value="PIG-Y"/>
    <property type="match status" value="1"/>
</dbReference>
<evidence type="ECO:0000313" key="2">
    <source>
        <dbReference type="EMBL" id="ONM34712.1"/>
    </source>
</evidence>
<sequence>MGILDTLITVVDAGRGEGESKWCEQPGMVVRKFEARCSESYGDWTTMFLEDLEKRICEVKRDLENCRRRRSIYQEQVNPENMSGTDGESLEAGGRELCAGFQVLRKLETLAVQMSLEWVAQLGMPRTSLETDAMQQPWDWLLNGDVDRSPNGFTTMSAPTGSAHQRSTRLGNPEMDFPTDQLIGSAFIAFGLTLFVCFFYVAVVSKLLPPHQNGFLATIQNDWYYCLLVPLSLPVIIVVVYLHWLSMKMFKHA</sequence>
<reference evidence="2" key="1">
    <citation type="submission" date="2015-12" db="EMBL/GenBank/DDBJ databases">
        <title>Update maize B73 reference genome by single molecule sequencing technologies.</title>
        <authorList>
            <consortium name="Maize Genome Sequencing Project"/>
            <person name="Ware D."/>
        </authorList>
    </citation>
    <scope>NUCLEOTIDE SEQUENCE [LARGE SCALE GENOMIC DNA]</scope>
    <source>
        <tissue evidence="2">Seedling</tissue>
    </source>
</reference>
<dbReference type="PaxDb" id="4577-GRMZM5G805595_P01"/>
<keyword evidence="1" id="KW-0472">Membrane</keyword>
<keyword evidence="1" id="KW-0812">Transmembrane</keyword>
<proteinExistence type="predicted"/>
<dbReference type="eggNOG" id="ENOG502S9T7">
    <property type="taxonomic scope" value="Eukaryota"/>
</dbReference>
<dbReference type="InterPro" id="IPR029164">
    <property type="entry name" value="PIG-Y"/>
</dbReference>
<dbReference type="InParanoid" id="A0A1D6N1W8"/>
<evidence type="ECO:0000256" key="1">
    <source>
        <dbReference type="SAM" id="Phobius"/>
    </source>
</evidence>
<dbReference type="EMBL" id="CM007649">
    <property type="protein sequence ID" value="ONM34712.1"/>
    <property type="molecule type" value="Genomic_DNA"/>
</dbReference>
<feature type="transmembrane region" description="Helical" evidence="1">
    <location>
        <begin position="223"/>
        <end position="244"/>
    </location>
</feature>
<dbReference type="ExpressionAtlas" id="A0A1D6N1W8">
    <property type="expression patterns" value="baseline"/>
</dbReference>
<keyword evidence="1" id="KW-1133">Transmembrane helix</keyword>
<feature type="transmembrane region" description="Helical" evidence="1">
    <location>
        <begin position="182"/>
        <end position="203"/>
    </location>
</feature>
<organism evidence="2">
    <name type="scientific">Zea mays</name>
    <name type="common">Maize</name>
    <dbReference type="NCBI Taxonomy" id="4577"/>
    <lineage>
        <taxon>Eukaryota</taxon>
        <taxon>Viridiplantae</taxon>
        <taxon>Streptophyta</taxon>
        <taxon>Embryophyta</taxon>
        <taxon>Tracheophyta</taxon>
        <taxon>Spermatophyta</taxon>
        <taxon>Magnoliopsida</taxon>
        <taxon>Liliopsida</taxon>
        <taxon>Poales</taxon>
        <taxon>Poaceae</taxon>
        <taxon>PACMAD clade</taxon>
        <taxon>Panicoideae</taxon>
        <taxon>Andropogonodae</taxon>
        <taxon>Andropogoneae</taxon>
        <taxon>Tripsacinae</taxon>
        <taxon>Zea</taxon>
    </lineage>
</organism>
<gene>
    <name evidence="2" type="ORF">ZEAMMB73_Zm00001d042163</name>
</gene>
<dbReference type="PANTHER" id="PTHR36485">
    <property type="entry name" value="OS01G0939000 PROTEIN"/>
    <property type="match status" value="1"/>
</dbReference>
<accession>A0A1D6N1W8</accession>
<name>A0A1D6N1W8_MAIZE</name>